<organism evidence="2 3">
    <name type="scientific">Rosa chinensis</name>
    <name type="common">China rose</name>
    <dbReference type="NCBI Taxonomy" id="74649"/>
    <lineage>
        <taxon>Eukaryota</taxon>
        <taxon>Viridiplantae</taxon>
        <taxon>Streptophyta</taxon>
        <taxon>Embryophyta</taxon>
        <taxon>Tracheophyta</taxon>
        <taxon>Spermatophyta</taxon>
        <taxon>Magnoliopsida</taxon>
        <taxon>eudicotyledons</taxon>
        <taxon>Gunneridae</taxon>
        <taxon>Pentapetalae</taxon>
        <taxon>rosids</taxon>
        <taxon>fabids</taxon>
        <taxon>Rosales</taxon>
        <taxon>Rosaceae</taxon>
        <taxon>Rosoideae</taxon>
        <taxon>Rosoideae incertae sedis</taxon>
        <taxon>Rosa</taxon>
    </lineage>
</organism>
<name>A0A2P6RJD1_ROSCH</name>
<feature type="transmembrane region" description="Helical" evidence="1">
    <location>
        <begin position="20"/>
        <end position="40"/>
    </location>
</feature>
<proteinExistence type="predicted"/>
<evidence type="ECO:0000256" key="1">
    <source>
        <dbReference type="SAM" id="Phobius"/>
    </source>
</evidence>
<dbReference type="Gramene" id="PRQ46540">
    <property type="protein sequence ID" value="PRQ46540"/>
    <property type="gene ID" value="RchiOBHm_Chr2g0090151"/>
</dbReference>
<dbReference type="EMBL" id="PDCK01000040">
    <property type="protein sequence ID" value="PRQ46540.1"/>
    <property type="molecule type" value="Genomic_DNA"/>
</dbReference>
<protein>
    <submittedName>
        <fullName evidence="2">Uncharacterized protein</fullName>
    </submittedName>
</protein>
<dbReference type="Proteomes" id="UP000238479">
    <property type="component" value="Chromosome 2"/>
</dbReference>
<evidence type="ECO:0000313" key="3">
    <source>
        <dbReference type="Proteomes" id="UP000238479"/>
    </source>
</evidence>
<keyword evidence="3" id="KW-1185">Reference proteome</keyword>
<evidence type="ECO:0000313" key="2">
    <source>
        <dbReference type="EMBL" id="PRQ46540.1"/>
    </source>
</evidence>
<accession>A0A2P6RJD1</accession>
<sequence length="49" mass="5516">MVVMVGGCTNSSHMVGVKTNFVQLCVFFFFLMKELSYFFGSQEPKTQGN</sequence>
<keyword evidence="1" id="KW-0812">Transmembrane</keyword>
<keyword evidence="1" id="KW-0472">Membrane</keyword>
<reference evidence="2 3" key="1">
    <citation type="journal article" date="2018" name="Nat. Genet.">
        <title>The Rosa genome provides new insights in the design of modern roses.</title>
        <authorList>
            <person name="Bendahmane M."/>
        </authorList>
    </citation>
    <scope>NUCLEOTIDE SEQUENCE [LARGE SCALE GENOMIC DNA]</scope>
    <source>
        <strain evidence="3">cv. Old Blush</strain>
    </source>
</reference>
<gene>
    <name evidence="2" type="ORF">RchiOBHm_Chr2g0090151</name>
</gene>
<comment type="caution">
    <text evidence="2">The sequence shown here is derived from an EMBL/GenBank/DDBJ whole genome shotgun (WGS) entry which is preliminary data.</text>
</comment>
<keyword evidence="1" id="KW-1133">Transmembrane helix</keyword>
<dbReference type="AlphaFoldDB" id="A0A2P6RJD1"/>